<reference evidence="3 4" key="1">
    <citation type="journal article" date="2008" name="Nature">
        <title>The genome of the model beetle and pest Tribolium castaneum.</title>
        <authorList>
            <consortium name="Tribolium Genome Sequencing Consortium"/>
            <person name="Richards S."/>
            <person name="Gibbs R.A."/>
            <person name="Weinstock G.M."/>
            <person name="Brown S.J."/>
            <person name="Denell R."/>
            <person name="Beeman R.W."/>
            <person name="Gibbs R."/>
            <person name="Beeman R.W."/>
            <person name="Brown S.J."/>
            <person name="Bucher G."/>
            <person name="Friedrich M."/>
            <person name="Grimmelikhuijzen C.J."/>
            <person name="Klingler M."/>
            <person name="Lorenzen M."/>
            <person name="Richards S."/>
            <person name="Roth S."/>
            <person name="Schroder R."/>
            <person name="Tautz D."/>
            <person name="Zdobnov E.M."/>
            <person name="Muzny D."/>
            <person name="Gibbs R.A."/>
            <person name="Weinstock G.M."/>
            <person name="Attaway T."/>
            <person name="Bell S."/>
            <person name="Buhay C.J."/>
            <person name="Chandrabose M.N."/>
            <person name="Chavez D."/>
            <person name="Clerk-Blankenburg K.P."/>
            <person name="Cree A."/>
            <person name="Dao M."/>
            <person name="Davis C."/>
            <person name="Chacko J."/>
            <person name="Dinh H."/>
            <person name="Dugan-Rocha S."/>
            <person name="Fowler G."/>
            <person name="Garner T.T."/>
            <person name="Garnes J."/>
            <person name="Gnirke A."/>
            <person name="Hawes A."/>
            <person name="Hernandez J."/>
            <person name="Hines S."/>
            <person name="Holder M."/>
            <person name="Hume J."/>
            <person name="Jhangiani S.N."/>
            <person name="Joshi V."/>
            <person name="Khan Z.M."/>
            <person name="Jackson L."/>
            <person name="Kovar C."/>
            <person name="Kowis A."/>
            <person name="Lee S."/>
            <person name="Lewis L.R."/>
            <person name="Margolis J."/>
            <person name="Morgan M."/>
            <person name="Nazareth L.V."/>
            <person name="Nguyen N."/>
            <person name="Okwuonu G."/>
            <person name="Parker D."/>
            <person name="Richards S."/>
            <person name="Ruiz S.J."/>
            <person name="Santibanez J."/>
            <person name="Savard J."/>
            <person name="Scherer S.E."/>
            <person name="Schneider B."/>
            <person name="Sodergren E."/>
            <person name="Tautz D."/>
            <person name="Vattahil S."/>
            <person name="Villasana D."/>
            <person name="White C.S."/>
            <person name="Wright R."/>
            <person name="Park Y."/>
            <person name="Beeman R.W."/>
            <person name="Lord J."/>
            <person name="Oppert B."/>
            <person name="Lorenzen M."/>
            <person name="Brown S."/>
            <person name="Wang L."/>
            <person name="Savard J."/>
            <person name="Tautz D."/>
            <person name="Richards S."/>
            <person name="Weinstock G."/>
            <person name="Gibbs R.A."/>
            <person name="Liu Y."/>
            <person name="Worley K."/>
            <person name="Weinstock G."/>
            <person name="Elsik C.G."/>
            <person name="Reese J.T."/>
            <person name="Elhaik E."/>
            <person name="Landan G."/>
            <person name="Graur D."/>
            <person name="Arensburger P."/>
            <person name="Atkinson P."/>
            <person name="Beeman R.W."/>
            <person name="Beidler J."/>
            <person name="Brown S.J."/>
            <person name="Demuth J.P."/>
            <person name="Drury D.W."/>
            <person name="Du Y.Z."/>
            <person name="Fujiwara H."/>
            <person name="Lorenzen M."/>
            <person name="Maselli V."/>
            <person name="Osanai M."/>
            <person name="Park Y."/>
            <person name="Robertson H.M."/>
            <person name="Tu Z."/>
            <person name="Wang J.J."/>
            <person name="Wang S."/>
            <person name="Richards S."/>
            <person name="Song H."/>
            <person name="Zhang L."/>
            <person name="Sodergren E."/>
            <person name="Werner D."/>
            <person name="Stanke M."/>
            <person name="Morgenstern B."/>
            <person name="Solovyev V."/>
            <person name="Kosarev P."/>
            <person name="Brown G."/>
            <person name="Chen H.C."/>
            <person name="Ermolaeva O."/>
            <person name="Hlavina W."/>
            <person name="Kapustin Y."/>
            <person name="Kiryutin B."/>
            <person name="Kitts P."/>
            <person name="Maglott D."/>
            <person name="Pruitt K."/>
            <person name="Sapojnikov V."/>
            <person name="Souvorov A."/>
            <person name="Mackey A.J."/>
            <person name="Waterhouse R.M."/>
            <person name="Wyder S."/>
            <person name="Zdobnov E.M."/>
            <person name="Zdobnov E.M."/>
            <person name="Wyder S."/>
            <person name="Kriventseva E.V."/>
            <person name="Kadowaki T."/>
            <person name="Bork P."/>
            <person name="Aranda M."/>
            <person name="Bao R."/>
            <person name="Beermann A."/>
            <person name="Berns N."/>
            <person name="Bolognesi R."/>
            <person name="Bonneton F."/>
            <person name="Bopp D."/>
            <person name="Brown S.J."/>
            <person name="Bucher G."/>
            <person name="Butts T."/>
            <person name="Chaumot A."/>
            <person name="Denell R.E."/>
            <person name="Ferrier D.E."/>
            <person name="Friedrich M."/>
            <person name="Gordon C.M."/>
            <person name="Jindra M."/>
            <person name="Klingler M."/>
            <person name="Lan Q."/>
            <person name="Lattorff H.M."/>
            <person name="Laudet V."/>
            <person name="von Levetsow C."/>
            <person name="Liu Z."/>
            <person name="Lutz R."/>
            <person name="Lynch J.A."/>
            <person name="da Fonseca R.N."/>
            <person name="Posnien N."/>
            <person name="Reuter R."/>
            <person name="Roth S."/>
            <person name="Savard J."/>
            <person name="Schinko J.B."/>
            <person name="Schmitt C."/>
            <person name="Schoppmeier M."/>
            <person name="Schroder R."/>
            <person name="Shippy T.D."/>
            <person name="Simonnet F."/>
            <person name="Marques-Souza H."/>
            <person name="Tautz D."/>
            <person name="Tomoyasu Y."/>
            <person name="Trauner J."/>
            <person name="Van der Zee M."/>
            <person name="Vervoort M."/>
            <person name="Wittkopp N."/>
            <person name="Wimmer E.A."/>
            <person name="Yang X."/>
            <person name="Jones A.K."/>
            <person name="Sattelle D.B."/>
            <person name="Ebert P.R."/>
            <person name="Nelson D."/>
            <person name="Scott J.G."/>
            <person name="Beeman R.W."/>
            <person name="Muthukrishnan S."/>
            <person name="Kramer K.J."/>
            <person name="Arakane Y."/>
            <person name="Beeman R.W."/>
            <person name="Zhu Q."/>
            <person name="Hogenkamp D."/>
            <person name="Dixit R."/>
            <person name="Oppert B."/>
            <person name="Jiang H."/>
            <person name="Zou Z."/>
            <person name="Marshall J."/>
            <person name="Elpidina E."/>
            <person name="Vinokurov K."/>
            <person name="Oppert C."/>
            <person name="Zou Z."/>
            <person name="Evans J."/>
            <person name="Lu Z."/>
            <person name="Zhao P."/>
            <person name="Sumathipala N."/>
            <person name="Altincicek B."/>
            <person name="Vilcinskas A."/>
            <person name="Williams M."/>
            <person name="Hultmark D."/>
            <person name="Hetru C."/>
            <person name="Jiang H."/>
            <person name="Grimmelikhuijzen C.J."/>
            <person name="Hauser F."/>
            <person name="Cazzamali G."/>
            <person name="Williamson M."/>
            <person name="Park Y."/>
            <person name="Li B."/>
            <person name="Tanaka Y."/>
            <person name="Predel R."/>
            <person name="Neupert S."/>
            <person name="Schachtner J."/>
            <person name="Verleyen P."/>
            <person name="Raible F."/>
            <person name="Bork P."/>
            <person name="Friedrich M."/>
            <person name="Walden K.K."/>
            <person name="Robertson H.M."/>
            <person name="Angeli S."/>
            <person name="Foret S."/>
            <person name="Bucher G."/>
            <person name="Schuetz S."/>
            <person name="Maleszka R."/>
            <person name="Wimmer E.A."/>
            <person name="Beeman R.W."/>
            <person name="Lorenzen M."/>
            <person name="Tomoyasu Y."/>
            <person name="Miller S.C."/>
            <person name="Grossmann D."/>
            <person name="Bucher G."/>
        </authorList>
    </citation>
    <scope>NUCLEOTIDE SEQUENCE [LARGE SCALE GENOMIC DNA]</scope>
    <source>
        <strain evidence="3 4">Georgia GA2</strain>
    </source>
</reference>
<keyword evidence="4" id="KW-1185">Reference proteome</keyword>
<protein>
    <submittedName>
        <fullName evidence="3">Uncharacterized protein</fullName>
    </submittedName>
</protein>
<keyword evidence="2" id="KW-0732">Signal</keyword>
<organism evidence="3 4">
    <name type="scientific">Tribolium castaneum</name>
    <name type="common">Red flour beetle</name>
    <dbReference type="NCBI Taxonomy" id="7070"/>
    <lineage>
        <taxon>Eukaryota</taxon>
        <taxon>Metazoa</taxon>
        <taxon>Ecdysozoa</taxon>
        <taxon>Arthropoda</taxon>
        <taxon>Hexapoda</taxon>
        <taxon>Insecta</taxon>
        <taxon>Pterygota</taxon>
        <taxon>Neoptera</taxon>
        <taxon>Endopterygota</taxon>
        <taxon>Coleoptera</taxon>
        <taxon>Polyphaga</taxon>
        <taxon>Cucujiformia</taxon>
        <taxon>Tenebrionidae</taxon>
        <taxon>Tenebrionidae incertae sedis</taxon>
        <taxon>Tribolium</taxon>
    </lineage>
</organism>
<evidence type="ECO:0000256" key="1">
    <source>
        <dbReference type="SAM" id="MobiDB-lite"/>
    </source>
</evidence>
<evidence type="ECO:0000313" key="4">
    <source>
        <dbReference type="Proteomes" id="UP000007266"/>
    </source>
</evidence>
<feature type="compositionally biased region" description="Low complexity" evidence="1">
    <location>
        <begin position="99"/>
        <end position="109"/>
    </location>
</feature>
<feature type="chain" id="PRO_5007310604" evidence="2">
    <location>
        <begin position="22"/>
        <end position="276"/>
    </location>
</feature>
<evidence type="ECO:0000256" key="2">
    <source>
        <dbReference type="SAM" id="SignalP"/>
    </source>
</evidence>
<dbReference type="AlphaFoldDB" id="D6W9A0"/>
<dbReference type="EMBL" id="KQ971312">
    <property type="protein sequence ID" value="EEZ98468.2"/>
    <property type="molecule type" value="Genomic_DNA"/>
</dbReference>
<accession>D6W9A0</accession>
<dbReference type="Proteomes" id="UP000007266">
    <property type="component" value="Linkage group 2"/>
</dbReference>
<evidence type="ECO:0000313" key="3">
    <source>
        <dbReference type="EMBL" id="EEZ98468.2"/>
    </source>
</evidence>
<name>D6W9A0_TRICA</name>
<feature type="signal peptide" evidence="2">
    <location>
        <begin position="1"/>
        <end position="21"/>
    </location>
</feature>
<reference evidence="3 4" key="2">
    <citation type="journal article" date="2010" name="Nucleic Acids Res.">
        <title>BeetleBase in 2010: revisions to provide comprehensive genomic information for Tribolium castaneum.</title>
        <authorList>
            <person name="Kim H.S."/>
            <person name="Murphy T."/>
            <person name="Xia J."/>
            <person name="Caragea D."/>
            <person name="Park Y."/>
            <person name="Beeman R.W."/>
            <person name="Lorenzen M.D."/>
            <person name="Butcher S."/>
            <person name="Manak J.R."/>
            <person name="Brown S.J."/>
        </authorList>
    </citation>
    <scope>GENOME REANNOTATION</scope>
    <source>
        <strain evidence="3 4">Georgia GA2</strain>
    </source>
</reference>
<dbReference type="HOGENOM" id="CLU_995091_0_0_1"/>
<gene>
    <name evidence="3" type="primary">AUGUSTUS-3.0.2_00959</name>
    <name evidence="3" type="ORF">TcasGA2_TC000959</name>
</gene>
<feature type="region of interest" description="Disordered" evidence="1">
    <location>
        <begin position="96"/>
        <end position="130"/>
    </location>
</feature>
<sequence length="276" mass="31721">MYVKSVVLCVAILQFLEQSCSHVLNKNVTEADCENICSTSGGQFEYNSETKLCTCLLPKTVDDTDIELVHKNAHSIGKKLKSVELLNHDSIIIKREVSTTETTESAATTQPPPTTTTPESTTEADQKTDEPELNFSFETVGQQQPQRRVIHRLVTPRRPRQITPDQQRILLQQVRDHLNRLSQVSDARVREMEIEAIRNNLRQLSHTVLIQTPQQRTRMRNVVEEARQRRRMQHRLGASENATVKHENEVDIPLKDLLHGKKRHEIITQDPRFVDE</sequence>
<proteinExistence type="predicted"/>